<dbReference type="OrthoDB" id="4725842at2"/>
<keyword evidence="1" id="KW-0812">Transmembrane</keyword>
<name>A0A386ZM08_9NOCA</name>
<evidence type="ECO:0000313" key="2">
    <source>
        <dbReference type="EMBL" id="AYF78478.1"/>
    </source>
</evidence>
<protein>
    <submittedName>
        <fullName evidence="2">Uncharacterized protein</fullName>
    </submittedName>
</protein>
<dbReference type="EMBL" id="CP032568">
    <property type="protein sequence ID" value="AYF78478.1"/>
    <property type="molecule type" value="Genomic_DNA"/>
</dbReference>
<sequence>MFIIPALGVVLLVAGLVLRARAKTTPTLAKLPANTGVVVAVAGVLVLALGLLATITRATTTATHDPELAVGNCVTATDYRGAQIGKIRPTACEDKAAVYELAAAVTNGATCPDGKLEDAAYFVLTDGNHSLCFAPNVKVGDCYSMQADVNQITPIDCAAKSAAGVTVQIGGRFDGTTDTGKCPIPAGATVTPQPARVVCWQPVGTPS</sequence>
<evidence type="ECO:0000313" key="3">
    <source>
        <dbReference type="Proteomes" id="UP000267164"/>
    </source>
</evidence>
<dbReference type="Proteomes" id="UP000267164">
    <property type="component" value="Chromosome"/>
</dbReference>
<gene>
    <name evidence="2" type="ORF">D7D52_36840</name>
</gene>
<keyword evidence="1" id="KW-0472">Membrane</keyword>
<reference evidence="2 3" key="1">
    <citation type="submission" date="2018-09" db="EMBL/GenBank/DDBJ databases">
        <title>Nocardia yunnanensis sp. nov., an actinomycete isolated from a soil sample.</title>
        <authorList>
            <person name="Zhang J."/>
        </authorList>
    </citation>
    <scope>NUCLEOTIDE SEQUENCE [LARGE SCALE GENOMIC DNA]</scope>
    <source>
        <strain evidence="2 3">CFHS0054</strain>
    </source>
</reference>
<keyword evidence="1" id="KW-1133">Transmembrane helix</keyword>
<dbReference type="KEGG" id="nyu:D7D52_36840"/>
<evidence type="ECO:0000256" key="1">
    <source>
        <dbReference type="SAM" id="Phobius"/>
    </source>
</evidence>
<feature type="transmembrane region" description="Helical" evidence="1">
    <location>
        <begin position="32"/>
        <end position="55"/>
    </location>
</feature>
<dbReference type="RefSeq" id="WP_120743561.1">
    <property type="nucleotide sequence ID" value="NZ_CP032568.1"/>
</dbReference>
<proteinExistence type="predicted"/>
<keyword evidence="3" id="KW-1185">Reference proteome</keyword>
<organism evidence="2 3">
    <name type="scientific">Nocardia yunnanensis</name>
    <dbReference type="NCBI Taxonomy" id="2382165"/>
    <lineage>
        <taxon>Bacteria</taxon>
        <taxon>Bacillati</taxon>
        <taxon>Actinomycetota</taxon>
        <taxon>Actinomycetes</taxon>
        <taxon>Mycobacteriales</taxon>
        <taxon>Nocardiaceae</taxon>
        <taxon>Nocardia</taxon>
    </lineage>
</organism>
<dbReference type="AlphaFoldDB" id="A0A386ZM08"/>
<accession>A0A386ZM08</accession>